<evidence type="ECO:0000313" key="17">
    <source>
        <dbReference type="Proteomes" id="UP000198703"/>
    </source>
</evidence>
<evidence type="ECO:0000256" key="2">
    <source>
        <dbReference type="ARBA" id="ARBA00008627"/>
    </source>
</evidence>
<dbReference type="STRING" id="89524.SAMN05444370_109133"/>
<feature type="domain" description="Phosphatidylglycerol lysyltransferase C-terminal" evidence="15">
    <location>
        <begin position="343"/>
        <end position="620"/>
    </location>
</feature>
<dbReference type="GO" id="GO:0055091">
    <property type="term" value="P:phospholipid homeostasis"/>
    <property type="evidence" value="ECO:0007669"/>
    <property type="project" value="TreeGrafter"/>
</dbReference>
<dbReference type="InterPro" id="IPR022791">
    <property type="entry name" value="L-PG_synthase/AglD"/>
</dbReference>
<dbReference type="GO" id="GO:0006629">
    <property type="term" value="P:lipid metabolic process"/>
    <property type="evidence" value="ECO:0007669"/>
    <property type="project" value="UniProtKB-KW"/>
</dbReference>
<feature type="transmembrane region" description="Helical" evidence="14">
    <location>
        <begin position="98"/>
        <end position="124"/>
    </location>
</feature>
<evidence type="ECO:0000256" key="6">
    <source>
        <dbReference type="ARBA" id="ARBA00022679"/>
    </source>
</evidence>
<dbReference type="PANTHER" id="PTHR34697">
    <property type="entry name" value="PHOSPHATIDYLGLYCEROL LYSYLTRANSFERASE"/>
    <property type="match status" value="1"/>
</dbReference>
<evidence type="ECO:0000256" key="1">
    <source>
        <dbReference type="ARBA" id="ARBA00004651"/>
    </source>
</evidence>
<name>A0A1H4DBD3_9RHOB</name>
<dbReference type="EC" id="2.3.2.3" evidence="3"/>
<keyword evidence="10 14" id="KW-0472">Membrane</keyword>
<evidence type="ECO:0000256" key="11">
    <source>
        <dbReference type="ARBA" id="ARBA00023251"/>
    </source>
</evidence>
<evidence type="ECO:0000313" key="16">
    <source>
        <dbReference type="EMBL" id="SEA69826.1"/>
    </source>
</evidence>
<evidence type="ECO:0000256" key="14">
    <source>
        <dbReference type="SAM" id="Phobius"/>
    </source>
</evidence>
<dbReference type="GO" id="GO:0050071">
    <property type="term" value="F:phosphatidylglycerol lysyltransferase activity"/>
    <property type="evidence" value="ECO:0007669"/>
    <property type="project" value="UniProtKB-EC"/>
</dbReference>
<feature type="transmembrane region" description="Helical" evidence="14">
    <location>
        <begin position="22"/>
        <end position="41"/>
    </location>
</feature>
<keyword evidence="5" id="KW-1003">Cell membrane</keyword>
<dbReference type="SUPFAM" id="SSF55729">
    <property type="entry name" value="Acyl-CoA N-acyltransferases (Nat)"/>
    <property type="match status" value="1"/>
</dbReference>
<dbReference type="EMBL" id="FNQM01000009">
    <property type="protein sequence ID" value="SEA69826.1"/>
    <property type="molecule type" value="Genomic_DNA"/>
</dbReference>
<keyword evidence="11" id="KW-0046">Antibiotic resistance</keyword>
<dbReference type="Pfam" id="PF03706">
    <property type="entry name" value="LPG_synthase_TM"/>
    <property type="match status" value="1"/>
</dbReference>
<proteinExistence type="inferred from homology"/>
<evidence type="ECO:0000256" key="13">
    <source>
        <dbReference type="ARBA" id="ARBA00047540"/>
    </source>
</evidence>
<sequence>MIEAGECEGAGWRRSGPEARAVLTRLSVAAVIVAGALWLAWDRLGGLDLSEIGRLLRAAPAEGVLAALVLTAVSHAAVACYDPVALRRVGLDVPFRRALAGGFSATTLGQALGFGLLVGAAARWRLYRRDGVGPGAAAAVTGLVAAGFFTGTAVLLCAMALLHPAPLARLGGFAEPSVSAAGAAALALCAALLIRRGRARRTITLGGMRLSAPDWRWVALCAVLAGVDLGAAAGALWALTPVEAAPPFATLFVVYVGALLLGQASGAPGGIGAFEAALLVGLPDAPAEALIAAAIAYRAVYLAPPSLLAGWIVVRARPAAPATAGGPPPAALRGAARCARPERELAFLGDKRFHVSPDSEAFLMFGARGRDRVLMGDPYGPREAWGPLVDRFAERCRREGARLSVYKAEDAAFWAGRGLRLQPLGEEASVDVAGFDLKASSRRELRRKIGQARKAGVTILRHAPGAAPLPRLAAVARMWREAKAGREMTFSMGWFDVAFLSRHAVFEARRGEETLGFLSVWASGDGSEHMIDLMRLVPGGPHGVMHALTAAAIEAAGAAGAARFNLCMAPLSGLERIAPVTPLSRVGAAICGRTAAGRGLQGLRRFKEAFRPDWRPRYLVAAGPLSGALALLAVRGLVNREPPEIDVEGLQAAQAFLDADALADAPAAAAPAAAMRVAAA</sequence>
<dbReference type="Pfam" id="PF09924">
    <property type="entry name" value="LPG_synthase_C"/>
    <property type="match status" value="1"/>
</dbReference>
<dbReference type="Proteomes" id="UP000198703">
    <property type="component" value="Unassembled WGS sequence"/>
</dbReference>
<evidence type="ECO:0000256" key="4">
    <source>
        <dbReference type="ARBA" id="ARBA00021546"/>
    </source>
</evidence>
<feature type="transmembrane region" description="Helical" evidence="14">
    <location>
        <begin position="215"/>
        <end position="238"/>
    </location>
</feature>
<evidence type="ECO:0000256" key="9">
    <source>
        <dbReference type="ARBA" id="ARBA00023098"/>
    </source>
</evidence>
<evidence type="ECO:0000256" key="10">
    <source>
        <dbReference type="ARBA" id="ARBA00023136"/>
    </source>
</evidence>
<keyword evidence="17" id="KW-1185">Reference proteome</keyword>
<keyword evidence="7 14" id="KW-0812">Transmembrane</keyword>
<comment type="similarity">
    <text evidence="2">Belongs to the LPG synthase family.</text>
</comment>
<feature type="transmembrane region" description="Helical" evidence="14">
    <location>
        <begin position="173"/>
        <end position="194"/>
    </location>
</feature>
<evidence type="ECO:0000256" key="12">
    <source>
        <dbReference type="ARBA" id="ARBA00031899"/>
    </source>
</evidence>
<dbReference type="GO" id="GO:0005886">
    <property type="term" value="C:plasma membrane"/>
    <property type="evidence" value="ECO:0007669"/>
    <property type="project" value="UniProtKB-SubCell"/>
</dbReference>
<dbReference type="OrthoDB" id="145485at2"/>
<dbReference type="InterPro" id="IPR024320">
    <property type="entry name" value="LPG_synthase_C"/>
</dbReference>
<dbReference type="PANTHER" id="PTHR34697:SF2">
    <property type="entry name" value="PHOSPHATIDYLGLYCEROL LYSYLTRANSFERASE"/>
    <property type="match status" value="1"/>
</dbReference>
<dbReference type="InterPro" id="IPR051211">
    <property type="entry name" value="PG_lysyltransferase"/>
</dbReference>
<protein>
    <recommendedName>
        <fullName evidence="4">Phosphatidylglycerol lysyltransferase</fullName>
        <ecNumber evidence="3">2.3.2.3</ecNumber>
    </recommendedName>
    <alternativeName>
        <fullName evidence="12">Lysylphosphatidylglycerol synthase</fullName>
    </alternativeName>
</protein>
<keyword evidence="8 14" id="KW-1133">Transmembrane helix</keyword>
<evidence type="ECO:0000256" key="5">
    <source>
        <dbReference type="ARBA" id="ARBA00022475"/>
    </source>
</evidence>
<comment type="subcellular location">
    <subcellularLocation>
        <location evidence="1">Cell membrane</location>
        <topology evidence="1">Multi-pass membrane protein</topology>
    </subcellularLocation>
</comment>
<dbReference type="GO" id="GO:0046677">
    <property type="term" value="P:response to antibiotic"/>
    <property type="evidence" value="ECO:0007669"/>
    <property type="project" value="UniProtKB-KW"/>
</dbReference>
<evidence type="ECO:0000256" key="8">
    <source>
        <dbReference type="ARBA" id="ARBA00022989"/>
    </source>
</evidence>
<keyword evidence="9" id="KW-0443">Lipid metabolism</keyword>
<dbReference type="RefSeq" id="WP_093254512.1">
    <property type="nucleotide sequence ID" value="NZ_FNQM01000009.1"/>
</dbReference>
<dbReference type="AlphaFoldDB" id="A0A1H4DBD3"/>
<accession>A0A1H4DBD3</accession>
<reference evidence="16 17" key="1">
    <citation type="submission" date="2016-10" db="EMBL/GenBank/DDBJ databases">
        <authorList>
            <person name="de Groot N.N."/>
        </authorList>
    </citation>
    <scope>NUCLEOTIDE SEQUENCE [LARGE SCALE GENOMIC DNA]</scope>
    <source>
        <strain evidence="16 17">DSM 15345</strain>
    </source>
</reference>
<evidence type="ECO:0000259" key="15">
    <source>
        <dbReference type="Pfam" id="PF09924"/>
    </source>
</evidence>
<keyword evidence="6 16" id="KW-0808">Transferase</keyword>
<organism evidence="16 17">
    <name type="scientific">Rubrimonas cliftonensis</name>
    <dbReference type="NCBI Taxonomy" id="89524"/>
    <lineage>
        <taxon>Bacteria</taxon>
        <taxon>Pseudomonadati</taxon>
        <taxon>Pseudomonadota</taxon>
        <taxon>Alphaproteobacteria</taxon>
        <taxon>Rhodobacterales</taxon>
        <taxon>Paracoccaceae</taxon>
        <taxon>Rubrimonas</taxon>
    </lineage>
</organism>
<dbReference type="InterPro" id="IPR016181">
    <property type="entry name" value="Acyl_CoA_acyltransferase"/>
</dbReference>
<feature type="transmembrane region" description="Helical" evidence="14">
    <location>
        <begin position="136"/>
        <end position="161"/>
    </location>
</feature>
<evidence type="ECO:0000256" key="3">
    <source>
        <dbReference type="ARBA" id="ARBA00012014"/>
    </source>
</evidence>
<comment type="catalytic activity">
    <reaction evidence="13">
        <text>L-lysyl-tRNA(Lys) + a 1,2-diacyl-sn-glycero-3-phospho-(1'-sn-glycerol) = a 1,2-diacyl-sn-glycero-3-phospho-1'-(3'-O-L-lysyl)-sn-glycerol + tRNA(Lys)</text>
        <dbReference type="Rhea" id="RHEA:10668"/>
        <dbReference type="Rhea" id="RHEA-COMP:9696"/>
        <dbReference type="Rhea" id="RHEA-COMP:9697"/>
        <dbReference type="ChEBI" id="CHEBI:64716"/>
        <dbReference type="ChEBI" id="CHEBI:75792"/>
        <dbReference type="ChEBI" id="CHEBI:78442"/>
        <dbReference type="ChEBI" id="CHEBI:78529"/>
        <dbReference type="EC" id="2.3.2.3"/>
    </reaction>
</comment>
<gene>
    <name evidence="16" type="ORF">SAMN05444370_109133</name>
</gene>
<evidence type="ECO:0000256" key="7">
    <source>
        <dbReference type="ARBA" id="ARBA00022692"/>
    </source>
</evidence>